<dbReference type="GO" id="GO:0080120">
    <property type="term" value="P:CAAX-box protein maturation"/>
    <property type="evidence" value="ECO:0007669"/>
    <property type="project" value="UniProtKB-ARBA"/>
</dbReference>
<feature type="transmembrane region" description="Helical" evidence="1">
    <location>
        <begin position="238"/>
        <end position="254"/>
    </location>
</feature>
<dbReference type="AlphaFoldDB" id="A0A229NXX2"/>
<dbReference type="InterPro" id="IPR003675">
    <property type="entry name" value="Rce1/LyrA-like_dom"/>
</dbReference>
<comment type="caution">
    <text evidence="3">The sequence shown here is derived from an EMBL/GenBank/DDBJ whole genome shotgun (WGS) entry which is preliminary data.</text>
</comment>
<accession>A0A229NXX2</accession>
<evidence type="ECO:0000313" key="4">
    <source>
        <dbReference type="Proteomes" id="UP000215145"/>
    </source>
</evidence>
<reference evidence="3 4" key="1">
    <citation type="submission" date="2017-07" db="EMBL/GenBank/DDBJ databases">
        <title>Paenibacillus herberti R33 genome sequencing and assembly.</title>
        <authorList>
            <person name="Su W."/>
        </authorList>
    </citation>
    <scope>NUCLEOTIDE SEQUENCE [LARGE SCALE GENOMIC DNA]</scope>
    <source>
        <strain evidence="3 4">R33</strain>
    </source>
</reference>
<feature type="transmembrane region" description="Helical" evidence="1">
    <location>
        <begin position="52"/>
        <end position="74"/>
    </location>
</feature>
<keyword evidence="1" id="KW-0812">Transmembrane</keyword>
<protein>
    <recommendedName>
        <fullName evidence="2">CAAX prenyl protease 2/Lysostaphin resistance protein A-like domain-containing protein</fullName>
    </recommendedName>
</protein>
<dbReference type="Pfam" id="PF02517">
    <property type="entry name" value="Rce1-like"/>
    <property type="match status" value="1"/>
</dbReference>
<feature type="transmembrane region" description="Helical" evidence="1">
    <location>
        <begin position="14"/>
        <end position="31"/>
    </location>
</feature>
<keyword evidence="1" id="KW-0472">Membrane</keyword>
<evidence type="ECO:0000313" key="3">
    <source>
        <dbReference type="EMBL" id="OXM14634.1"/>
    </source>
</evidence>
<dbReference type="GO" id="GO:0004175">
    <property type="term" value="F:endopeptidase activity"/>
    <property type="evidence" value="ECO:0007669"/>
    <property type="project" value="UniProtKB-ARBA"/>
</dbReference>
<feature type="transmembrane region" description="Helical" evidence="1">
    <location>
        <begin position="158"/>
        <end position="175"/>
    </location>
</feature>
<dbReference type="PROSITE" id="PS51257">
    <property type="entry name" value="PROKAR_LIPOPROTEIN"/>
    <property type="match status" value="1"/>
</dbReference>
<sequence>MQNSCKKGCRMDQVYLWVMLIAACVPGIWLISRFSVNDLFKMPENKLSKRALLVLLTGQTIAIVAVCAAAGIYFGPKIGIADQFLNGLSRGKADWNDLIRQLWIGAIAGIVCIFCWMACYYGFIRARIDRESVLIAEGLRQNLGLMTRITSGGITEEIIFRWGLLSFVMWLISLMESSQPIAFWTATIITGILFGLAHLPGNLQKGCKPSPMLISSAVLGNLWVTIVCGYLLWQYGLIAAIVVHILFHVIWYPLDRMAYNKLLGEQTPSIHIDHRSTHY</sequence>
<keyword evidence="4" id="KW-1185">Reference proteome</keyword>
<keyword evidence="1" id="KW-1133">Transmembrane helix</keyword>
<feature type="transmembrane region" description="Helical" evidence="1">
    <location>
        <begin position="181"/>
        <end position="200"/>
    </location>
</feature>
<name>A0A229NXX2_9BACL</name>
<evidence type="ECO:0000259" key="2">
    <source>
        <dbReference type="Pfam" id="PF02517"/>
    </source>
</evidence>
<gene>
    <name evidence="3" type="ORF">CGZ75_17105</name>
</gene>
<feature type="domain" description="CAAX prenyl protease 2/Lysostaphin resistance protein A-like" evidence="2">
    <location>
        <begin position="148"/>
        <end position="249"/>
    </location>
</feature>
<organism evidence="3 4">
    <name type="scientific">Paenibacillus herberti</name>
    <dbReference type="NCBI Taxonomy" id="1619309"/>
    <lineage>
        <taxon>Bacteria</taxon>
        <taxon>Bacillati</taxon>
        <taxon>Bacillota</taxon>
        <taxon>Bacilli</taxon>
        <taxon>Bacillales</taxon>
        <taxon>Paenibacillaceae</taxon>
        <taxon>Paenibacillus</taxon>
    </lineage>
</organism>
<proteinExistence type="predicted"/>
<feature type="transmembrane region" description="Helical" evidence="1">
    <location>
        <begin position="212"/>
        <end position="232"/>
    </location>
</feature>
<dbReference type="OrthoDB" id="378663at2"/>
<dbReference type="Proteomes" id="UP000215145">
    <property type="component" value="Unassembled WGS sequence"/>
</dbReference>
<evidence type="ECO:0000256" key="1">
    <source>
        <dbReference type="SAM" id="Phobius"/>
    </source>
</evidence>
<dbReference type="EMBL" id="NMUQ01000002">
    <property type="protein sequence ID" value="OXM14634.1"/>
    <property type="molecule type" value="Genomic_DNA"/>
</dbReference>
<feature type="transmembrane region" description="Helical" evidence="1">
    <location>
        <begin position="102"/>
        <end position="123"/>
    </location>
</feature>